<dbReference type="InterPro" id="IPR032331">
    <property type="entry name" value="DUF4856"/>
</dbReference>
<dbReference type="Pfam" id="PF16148">
    <property type="entry name" value="DUF4856"/>
    <property type="match status" value="1"/>
</dbReference>
<sequence length="463" mass="50222">MPAVIDRHPRFPLLLLYSEPFIMRRFSFLFLPLLLVGLVLTGCDSTGSMSDDDGADQIEVPATYTFQSRFVEGESAVAYPGQVTRNLLISDIKALTDQRAGTPTRDDLFNRYEYDAQNLNILLSTDPAPAQSVYPDIATGKSLSGKATASYSDVALIGVGDLANFSSGATADVVIRAYLDSIATNYADGETAPEAYTTAEGVDMGQIVNKLLLGAVAYSQGTAKYLEDVLTQQASPNTQDGQKPYSTMGHVWDEAYGYYGAARDFSESGVFYDANGLVSKADDRNGDGEIDLESEVVFTWADYSVDRGTVNGINFHIDLFESFREGRTAIINQASIDSIRAHAADARSTWDDLVASNVVHYLNAMESDVAGLSDSDTVTRAALGSDGAESFNEHWGEAKPFAWALQYNPDKKISDSELESLHQILGGAPPYGKTKAEVVQDINDAKALIKGAYQFPDANMNNW</sequence>
<organism evidence="1 2">
    <name type="scientific">Longibacter salinarum</name>
    <dbReference type="NCBI Taxonomy" id="1850348"/>
    <lineage>
        <taxon>Bacteria</taxon>
        <taxon>Pseudomonadati</taxon>
        <taxon>Rhodothermota</taxon>
        <taxon>Rhodothermia</taxon>
        <taxon>Rhodothermales</taxon>
        <taxon>Salisaetaceae</taxon>
        <taxon>Longibacter</taxon>
    </lineage>
</organism>
<dbReference type="AlphaFoldDB" id="A0A2A8D090"/>
<keyword evidence="2" id="KW-1185">Reference proteome</keyword>
<protein>
    <recommendedName>
        <fullName evidence="3">DUF4856 domain-containing protein</fullName>
    </recommendedName>
</protein>
<evidence type="ECO:0000313" key="1">
    <source>
        <dbReference type="EMBL" id="PEN14281.1"/>
    </source>
</evidence>
<proteinExistence type="predicted"/>
<gene>
    <name evidence="1" type="ORF">CRI94_04380</name>
</gene>
<reference evidence="1 2" key="1">
    <citation type="submission" date="2017-10" db="EMBL/GenBank/DDBJ databases">
        <title>Draft genome of Longibacter Salinarum.</title>
        <authorList>
            <person name="Goh K.M."/>
            <person name="Shamsir M.S."/>
            <person name="Lim S.W."/>
        </authorList>
    </citation>
    <scope>NUCLEOTIDE SEQUENCE [LARGE SCALE GENOMIC DNA]</scope>
    <source>
        <strain evidence="1 2">KCTC 52045</strain>
    </source>
</reference>
<accession>A0A2A8D090</accession>
<dbReference type="OrthoDB" id="5498726at2"/>
<dbReference type="Proteomes" id="UP000220102">
    <property type="component" value="Unassembled WGS sequence"/>
</dbReference>
<name>A0A2A8D090_9BACT</name>
<evidence type="ECO:0000313" key="2">
    <source>
        <dbReference type="Proteomes" id="UP000220102"/>
    </source>
</evidence>
<dbReference type="EMBL" id="PDEQ01000002">
    <property type="protein sequence ID" value="PEN14281.1"/>
    <property type="molecule type" value="Genomic_DNA"/>
</dbReference>
<evidence type="ECO:0008006" key="3">
    <source>
        <dbReference type="Google" id="ProtNLM"/>
    </source>
</evidence>
<comment type="caution">
    <text evidence="1">The sequence shown here is derived from an EMBL/GenBank/DDBJ whole genome shotgun (WGS) entry which is preliminary data.</text>
</comment>